<dbReference type="InterPro" id="IPR016454">
    <property type="entry name" value="Cysteine_dSase"/>
</dbReference>
<keyword evidence="5" id="KW-0479">Metal-binding</keyword>
<dbReference type="PANTHER" id="PTHR11601:SF34">
    <property type="entry name" value="CYSTEINE DESULFURASE"/>
    <property type="match status" value="1"/>
</dbReference>
<keyword evidence="8" id="KW-0411">Iron-sulfur</keyword>
<dbReference type="InterPro" id="IPR020578">
    <property type="entry name" value="Aminotrans_V_PyrdxlP_BS"/>
</dbReference>
<evidence type="ECO:0000256" key="1">
    <source>
        <dbReference type="ARBA" id="ARBA00001933"/>
    </source>
</evidence>
<evidence type="ECO:0000313" key="12">
    <source>
        <dbReference type="EMBL" id="SFS31857.1"/>
    </source>
</evidence>
<dbReference type="PROSITE" id="PS00595">
    <property type="entry name" value="AA_TRANSFER_CLASS_5"/>
    <property type="match status" value="1"/>
</dbReference>
<dbReference type="STRING" id="593133.SAMN04488006_0614"/>
<evidence type="ECO:0000256" key="5">
    <source>
        <dbReference type="ARBA" id="ARBA00022723"/>
    </source>
</evidence>
<dbReference type="InterPro" id="IPR015422">
    <property type="entry name" value="PyrdxlP-dep_Trfase_small"/>
</dbReference>
<dbReference type="Gene3D" id="3.90.1150.10">
    <property type="entry name" value="Aspartate Aminotransferase, domain 1"/>
    <property type="match status" value="1"/>
</dbReference>
<dbReference type="PANTHER" id="PTHR11601">
    <property type="entry name" value="CYSTEINE DESULFURYLASE FAMILY MEMBER"/>
    <property type="match status" value="1"/>
</dbReference>
<sequence>MKQVYLDNAATTPLLPEVITTITEAMQNIYGNPSSIHQIGRKAKSLVETARKNIAKHFNVSASEIVFTAGGSEADNLILRNAVINLGVTTIISSKIEHHAVLHTIDNLIKEFGITVKWVDLTNNGEINETHLEALLQQDDSKKLVSLMYINNEIGNILNIEKVGSLCTKYKALFHSDAVQAVGHFKFDIQKTPIDFFVASAHKFHGPKGVGFAYIKKGIGIYPIVHGGEQERGARAGTENVHSILGMDKALHIAYANLNQEAAEIQTLKNYFIQQLKDNFEGIKFNGTSDNEQLSSYIILNVQFPKEYGMLLFNLDLKGIAVSGGSACQSGSSKGSHVLNTILSEKEAKNTSIRFSFSKLNTTEEIDFVIDNLKTLIR</sequence>
<comment type="catalytic activity">
    <reaction evidence="9">
        <text>(sulfur carrier)-H + L-cysteine = (sulfur carrier)-SH + L-alanine</text>
        <dbReference type="Rhea" id="RHEA:43892"/>
        <dbReference type="Rhea" id="RHEA-COMP:14737"/>
        <dbReference type="Rhea" id="RHEA-COMP:14739"/>
        <dbReference type="ChEBI" id="CHEBI:29917"/>
        <dbReference type="ChEBI" id="CHEBI:35235"/>
        <dbReference type="ChEBI" id="CHEBI:57972"/>
        <dbReference type="ChEBI" id="CHEBI:64428"/>
        <dbReference type="EC" id="2.8.1.7"/>
    </reaction>
</comment>
<evidence type="ECO:0000256" key="6">
    <source>
        <dbReference type="ARBA" id="ARBA00022898"/>
    </source>
</evidence>
<comment type="similarity">
    <text evidence="2">Belongs to the class-V pyridoxal-phosphate-dependent aminotransferase family. NifS/IscS subfamily.</text>
</comment>
<evidence type="ECO:0000256" key="7">
    <source>
        <dbReference type="ARBA" id="ARBA00023004"/>
    </source>
</evidence>
<keyword evidence="13" id="KW-1185">Reference proteome</keyword>
<feature type="domain" description="Aminotransferase class V" evidence="11">
    <location>
        <begin position="4"/>
        <end position="367"/>
    </location>
</feature>
<dbReference type="InterPro" id="IPR015421">
    <property type="entry name" value="PyrdxlP-dep_Trfase_major"/>
</dbReference>
<keyword evidence="6" id="KW-0663">Pyridoxal phosphate</keyword>
<evidence type="ECO:0000256" key="10">
    <source>
        <dbReference type="RuleBase" id="RU004504"/>
    </source>
</evidence>
<evidence type="ECO:0000313" key="13">
    <source>
        <dbReference type="Proteomes" id="UP000199312"/>
    </source>
</evidence>
<dbReference type="PIRSF" id="PIRSF005572">
    <property type="entry name" value="NifS"/>
    <property type="match status" value="1"/>
</dbReference>
<dbReference type="InterPro" id="IPR000192">
    <property type="entry name" value="Aminotrans_V_dom"/>
</dbReference>
<comment type="cofactor">
    <cofactor evidence="1 10">
        <name>pyridoxal 5'-phosphate</name>
        <dbReference type="ChEBI" id="CHEBI:597326"/>
    </cofactor>
</comment>
<proteinExistence type="inferred from homology"/>
<dbReference type="Gene3D" id="1.10.260.50">
    <property type="match status" value="1"/>
</dbReference>
<dbReference type="OrthoDB" id="9804366at2"/>
<protein>
    <recommendedName>
        <fullName evidence="3">cysteine desulfurase</fullName>
        <ecNumber evidence="3">2.8.1.7</ecNumber>
    </recommendedName>
</protein>
<dbReference type="AlphaFoldDB" id="A0A1I6NV81"/>
<reference evidence="13" key="1">
    <citation type="submission" date="2016-10" db="EMBL/GenBank/DDBJ databases">
        <authorList>
            <person name="Varghese N."/>
            <person name="Submissions S."/>
        </authorList>
    </citation>
    <scope>NUCLEOTIDE SEQUENCE [LARGE SCALE GENOMIC DNA]</scope>
    <source>
        <strain evidence="13">DSM 24450</strain>
    </source>
</reference>
<dbReference type="SUPFAM" id="SSF53383">
    <property type="entry name" value="PLP-dependent transferases"/>
    <property type="match status" value="1"/>
</dbReference>
<dbReference type="Pfam" id="PF00266">
    <property type="entry name" value="Aminotran_5"/>
    <property type="match status" value="1"/>
</dbReference>
<dbReference type="GO" id="GO:0031071">
    <property type="term" value="F:cysteine desulfurase activity"/>
    <property type="evidence" value="ECO:0007669"/>
    <property type="project" value="UniProtKB-EC"/>
</dbReference>
<keyword evidence="4" id="KW-0808">Transferase</keyword>
<dbReference type="InterPro" id="IPR015424">
    <property type="entry name" value="PyrdxlP-dep_Trfase"/>
</dbReference>
<dbReference type="Proteomes" id="UP000199312">
    <property type="component" value="Unassembled WGS sequence"/>
</dbReference>
<dbReference type="RefSeq" id="WP_090222486.1">
    <property type="nucleotide sequence ID" value="NZ_FOZP01000001.1"/>
</dbReference>
<evidence type="ECO:0000256" key="9">
    <source>
        <dbReference type="ARBA" id="ARBA00050776"/>
    </source>
</evidence>
<dbReference type="GO" id="GO:0051536">
    <property type="term" value="F:iron-sulfur cluster binding"/>
    <property type="evidence" value="ECO:0007669"/>
    <property type="project" value="UniProtKB-KW"/>
</dbReference>
<evidence type="ECO:0000256" key="8">
    <source>
        <dbReference type="ARBA" id="ARBA00023014"/>
    </source>
</evidence>
<organism evidence="12 13">
    <name type="scientific">Lutibacter maritimus</name>
    <dbReference type="NCBI Taxonomy" id="593133"/>
    <lineage>
        <taxon>Bacteria</taxon>
        <taxon>Pseudomonadati</taxon>
        <taxon>Bacteroidota</taxon>
        <taxon>Flavobacteriia</taxon>
        <taxon>Flavobacteriales</taxon>
        <taxon>Flavobacteriaceae</taxon>
        <taxon>Lutibacter</taxon>
    </lineage>
</organism>
<evidence type="ECO:0000256" key="2">
    <source>
        <dbReference type="ARBA" id="ARBA00006490"/>
    </source>
</evidence>
<dbReference type="EMBL" id="FOZP01000001">
    <property type="protein sequence ID" value="SFS31857.1"/>
    <property type="molecule type" value="Genomic_DNA"/>
</dbReference>
<dbReference type="GO" id="GO:0046872">
    <property type="term" value="F:metal ion binding"/>
    <property type="evidence" value="ECO:0007669"/>
    <property type="project" value="UniProtKB-KW"/>
</dbReference>
<gene>
    <name evidence="12" type="ORF">SAMN04488006_0614</name>
</gene>
<keyword evidence="7" id="KW-0408">Iron</keyword>
<evidence type="ECO:0000256" key="4">
    <source>
        <dbReference type="ARBA" id="ARBA00022679"/>
    </source>
</evidence>
<evidence type="ECO:0000259" key="11">
    <source>
        <dbReference type="Pfam" id="PF00266"/>
    </source>
</evidence>
<evidence type="ECO:0000256" key="3">
    <source>
        <dbReference type="ARBA" id="ARBA00012239"/>
    </source>
</evidence>
<name>A0A1I6NV81_9FLAO</name>
<dbReference type="Gene3D" id="3.40.640.10">
    <property type="entry name" value="Type I PLP-dependent aspartate aminotransferase-like (Major domain)"/>
    <property type="match status" value="1"/>
</dbReference>
<dbReference type="EC" id="2.8.1.7" evidence="3"/>
<accession>A0A1I6NV81</accession>